<dbReference type="AlphaFoldDB" id="A0A1B9P3N6"/>
<accession>A0A1B9P3N6</accession>
<proteinExistence type="predicted"/>
<sequence>MSTENISPVVTDNLEWLPLLLPGSDGIYVKVLRVEENIGRVVAKVKFSQNSSAPRHYHFCQAVAYTISGSWEYDEGKFNVGDVAVEPVGNLHQATSTEGTEMLLVFDTDSIHGHLLDNCYPDGSVIRIGVSLFKQLEGKSMADIATFDPTPYIEFFSSYSAAEDSH</sequence>
<dbReference type="EMBL" id="MAJU01000004">
    <property type="protein sequence ID" value="OCH23106.1"/>
    <property type="molecule type" value="Genomic_DNA"/>
</dbReference>
<evidence type="ECO:0000313" key="2">
    <source>
        <dbReference type="EMBL" id="OCH23106.1"/>
    </source>
</evidence>
<evidence type="ECO:0000259" key="1">
    <source>
        <dbReference type="Pfam" id="PF12973"/>
    </source>
</evidence>
<dbReference type="OrthoDB" id="9801227at2"/>
<dbReference type="Pfam" id="PF12973">
    <property type="entry name" value="Cupin_7"/>
    <property type="match status" value="1"/>
</dbReference>
<evidence type="ECO:0000313" key="3">
    <source>
        <dbReference type="Proteomes" id="UP000093523"/>
    </source>
</evidence>
<feature type="domain" description="ChrR-like cupin" evidence="1">
    <location>
        <begin position="10"/>
        <end position="106"/>
    </location>
</feature>
<dbReference type="Proteomes" id="UP000093523">
    <property type="component" value="Unassembled WGS sequence"/>
</dbReference>
<dbReference type="InterPro" id="IPR025979">
    <property type="entry name" value="ChrR-like_cupin_dom"/>
</dbReference>
<name>A0A1B9P3N6_ALILO</name>
<protein>
    <recommendedName>
        <fullName evidence="1">ChrR-like cupin domain-containing protein</fullName>
    </recommendedName>
</protein>
<reference evidence="2 3" key="1">
    <citation type="submission" date="2016-06" db="EMBL/GenBank/DDBJ databases">
        <authorList>
            <person name="Kjaerup R.B."/>
            <person name="Dalgaard T.S."/>
            <person name="Juul-Madsen H.R."/>
        </authorList>
    </citation>
    <scope>NUCLEOTIDE SEQUENCE [LARGE SCALE GENOMIC DNA]</scope>
    <source>
        <strain evidence="2 3">1S159</strain>
    </source>
</reference>
<dbReference type="InterPro" id="IPR011051">
    <property type="entry name" value="RmlC_Cupin_sf"/>
</dbReference>
<gene>
    <name evidence="2" type="ORF">A6E04_04175</name>
</gene>
<dbReference type="STRING" id="688.A6E04_04175"/>
<dbReference type="InterPro" id="IPR014710">
    <property type="entry name" value="RmlC-like_jellyroll"/>
</dbReference>
<comment type="caution">
    <text evidence="2">The sequence shown here is derived from an EMBL/GenBank/DDBJ whole genome shotgun (WGS) entry which is preliminary data.</text>
</comment>
<organism evidence="2 3">
    <name type="scientific">Aliivibrio logei</name>
    <name type="common">Vibrio logei</name>
    <dbReference type="NCBI Taxonomy" id="688"/>
    <lineage>
        <taxon>Bacteria</taxon>
        <taxon>Pseudomonadati</taxon>
        <taxon>Pseudomonadota</taxon>
        <taxon>Gammaproteobacteria</taxon>
        <taxon>Vibrionales</taxon>
        <taxon>Vibrionaceae</taxon>
        <taxon>Aliivibrio</taxon>
    </lineage>
</organism>
<dbReference type="Gene3D" id="2.60.120.10">
    <property type="entry name" value="Jelly Rolls"/>
    <property type="match status" value="1"/>
</dbReference>
<dbReference type="SUPFAM" id="SSF51182">
    <property type="entry name" value="RmlC-like cupins"/>
    <property type="match status" value="1"/>
</dbReference>
<dbReference type="RefSeq" id="WP_065609585.1">
    <property type="nucleotide sequence ID" value="NZ_CAWMPN010000004.1"/>
</dbReference>